<keyword evidence="2" id="KW-1185">Reference proteome</keyword>
<dbReference type="InterPro" id="IPR019658">
    <property type="entry name" value="DUF2515"/>
</dbReference>
<reference evidence="1 2" key="1">
    <citation type="submission" date="2023-09" db="EMBL/GenBank/DDBJ databases">
        <title>Complete Genome and Methylome dissection of Bacillus brevis NEB573 original source of BbsI restriction endonuclease.</title>
        <authorList>
            <person name="Fomenkov A."/>
            <person name="Roberts R.D."/>
        </authorList>
    </citation>
    <scope>NUCLEOTIDE SEQUENCE [LARGE SCALE GENOMIC DNA]</scope>
    <source>
        <strain evidence="1 2">NEB573</strain>
    </source>
</reference>
<dbReference type="EMBL" id="CP134050">
    <property type="protein sequence ID" value="WNC12788.1"/>
    <property type="molecule type" value="Genomic_DNA"/>
</dbReference>
<organism evidence="1 2">
    <name type="scientific">Brevibacillus brevis</name>
    <name type="common">Bacillus brevis</name>
    <dbReference type="NCBI Taxonomy" id="1393"/>
    <lineage>
        <taxon>Bacteria</taxon>
        <taxon>Bacillati</taxon>
        <taxon>Bacillota</taxon>
        <taxon>Bacilli</taxon>
        <taxon>Bacillales</taxon>
        <taxon>Paenibacillaceae</taxon>
        <taxon>Brevibacillus</taxon>
    </lineage>
</organism>
<proteinExistence type="predicted"/>
<evidence type="ECO:0000313" key="1">
    <source>
        <dbReference type="EMBL" id="WNC12788.1"/>
    </source>
</evidence>
<evidence type="ECO:0000313" key="2">
    <source>
        <dbReference type="Proteomes" id="UP001256827"/>
    </source>
</evidence>
<accession>A0ABY9SY76</accession>
<gene>
    <name evidence="1" type="ORF">RGB73_18890</name>
</gene>
<dbReference type="Pfam" id="PF10720">
    <property type="entry name" value="DUF2515"/>
    <property type="match status" value="1"/>
</dbReference>
<name>A0ABY9SY76_BREBE</name>
<protein>
    <submittedName>
        <fullName evidence="1">DUF2515 domain-containing protein</fullName>
    </submittedName>
</protein>
<dbReference type="Proteomes" id="UP001256827">
    <property type="component" value="Chromosome"/>
</dbReference>
<sequence length="377" mass="43905">MGVSWLMDPPLRSLARELKQTAARERAVELSATEIELVERIRAKTVEHNGDNVERTRAYLDYFRQHTEIHWALLAHLVSRNAGWSMTDLRGELLTRLLSERVQEHYFHFLERANWLIFHDAYPQLLLYEESVKRQTNLFHLLPHFHVSVFMQAAWNRFWSEQDRELLAVCLIVNEQRHLEEQVMQDESYRKTVLDTLPFAMQELLSLNQILFPYRGDGRRLHLAGETVSHFASATERIALGKRLYALLFRDSKLLEEVLGWALKQPHTGSRKDFWPQIFHDIHEGVPGQPYRKKLAGCQLVPGGTRIFSPALSQAWKRVAQEPPAQLDWYRGLDVLPLLRIREQPASRDVQEAYCKTLDKIELAVIARGAIFGSRQS</sequence>
<dbReference type="RefSeq" id="WP_310764306.1">
    <property type="nucleotide sequence ID" value="NZ_CP134050.1"/>
</dbReference>